<dbReference type="Pfam" id="PF17853">
    <property type="entry name" value="GGDEF_2"/>
    <property type="match status" value="1"/>
</dbReference>
<dbReference type="Proteomes" id="UP000292027">
    <property type="component" value="Unassembled WGS sequence"/>
</dbReference>
<comment type="caution">
    <text evidence="5">The sequence shown here is derived from an EMBL/GenBank/DDBJ whole genome shotgun (WGS) entry which is preliminary data.</text>
</comment>
<dbReference type="InterPro" id="IPR042070">
    <property type="entry name" value="PucR_C-HTH_sf"/>
</dbReference>
<dbReference type="Gene3D" id="1.10.10.2840">
    <property type="entry name" value="PucR C-terminal helix-turn-helix domain"/>
    <property type="match status" value="1"/>
</dbReference>
<evidence type="ECO:0000259" key="3">
    <source>
        <dbReference type="Pfam" id="PF13556"/>
    </source>
</evidence>
<dbReference type="InterPro" id="IPR009057">
    <property type="entry name" value="Homeodomain-like_sf"/>
</dbReference>
<feature type="domain" description="PucR C-terminal helix-turn-helix" evidence="3">
    <location>
        <begin position="331"/>
        <end position="389"/>
    </location>
</feature>
<dbReference type="InterPro" id="IPR025736">
    <property type="entry name" value="PucR_C-HTH_dom"/>
</dbReference>
<dbReference type="RefSeq" id="WP_130444118.1">
    <property type="nucleotide sequence ID" value="NZ_SHKR01000012.1"/>
</dbReference>
<dbReference type="InterPro" id="IPR041522">
    <property type="entry name" value="CdaR_GGDEF"/>
</dbReference>
<dbReference type="Pfam" id="PF13556">
    <property type="entry name" value="HTH_30"/>
    <property type="match status" value="1"/>
</dbReference>
<dbReference type="EMBL" id="SHKR01000012">
    <property type="protein sequence ID" value="RZU15492.1"/>
    <property type="molecule type" value="Genomic_DNA"/>
</dbReference>
<dbReference type="AlphaFoldDB" id="A0A4Q7WY08"/>
<proteinExistence type="inferred from homology"/>
<comment type="similarity">
    <text evidence="1">Belongs to the CdaR family.</text>
</comment>
<dbReference type="InterPro" id="IPR008599">
    <property type="entry name" value="Diacid_rec"/>
</dbReference>
<dbReference type="InterPro" id="IPR051448">
    <property type="entry name" value="CdaR-like_regulators"/>
</dbReference>
<dbReference type="OrthoDB" id="4534407at2"/>
<name>A0A4Q7WY08_9ACTN</name>
<feature type="domain" description="CdaR GGDEF-like" evidence="4">
    <location>
        <begin position="144"/>
        <end position="281"/>
    </location>
</feature>
<evidence type="ECO:0000259" key="4">
    <source>
        <dbReference type="Pfam" id="PF17853"/>
    </source>
</evidence>
<protein>
    <submittedName>
        <fullName evidence="5">Carbohydrate diacid regulator</fullName>
    </submittedName>
</protein>
<dbReference type="PANTHER" id="PTHR33744">
    <property type="entry name" value="CARBOHYDRATE DIACID REGULATOR"/>
    <property type="match status" value="1"/>
</dbReference>
<sequence>MLSAPLAQQIARDTSEVIGYNVLITDDRGIVIGSGDASRLGSFHEASIEVLASQQAAWHTAAEAARLRGVKPGMTLPIVIDGEAVGTVGITGSPRQVRRFGLVVRRQTEILLQESVELRSRLLRERALEELVRDIGSFDEDVVDPAFLAARAKELGFDLTVPRTVIILEVDEPAPAATDVTAVRPELLRTLRQAFSPSDLVVVMTAGRFAVLPTLTTGHRREGAELLGPGDGGRRRELGEVAVRAIASGHGFSSRAGVGGPAVGVVALREAYADAGDALRLGKECVPGGAAYLIDELRGHQVLAAVGHRARARLLNLAAGELATHPDWLELRSTLIAWCESGFNLVRTAEALHIHRNTLIYRLEKVERLTGQPWRDHRATLTLYLACLASQLG</sequence>
<evidence type="ECO:0000313" key="6">
    <source>
        <dbReference type="Proteomes" id="UP000292027"/>
    </source>
</evidence>
<reference evidence="5 6" key="1">
    <citation type="journal article" date="2015" name="Stand. Genomic Sci.">
        <title>Genomic Encyclopedia of Bacterial and Archaeal Type Strains, Phase III: the genomes of soil and plant-associated and newly described type strains.</title>
        <authorList>
            <person name="Whitman W.B."/>
            <person name="Woyke T."/>
            <person name="Klenk H.P."/>
            <person name="Zhou Y."/>
            <person name="Lilburn T.G."/>
            <person name="Beck B.J."/>
            <person name="De Vos P."/>
            <person name="Vandamme P."/>
            <person name="Eisen J.A."/>
            <person name="Garrity G."/>
            <person name="Hugenholtz P."/>
            <person name="Kyrpides N.C."/>
        </authorList>
    </citation>
    <scope>NUCLEOTIDE SEQUENCE [LARGE SCALE GENOMIC DNA]</scope>
    <source>
        <strain evidence="5 6">VKM Ac-2540</strain>
    </source>
</reference>
<gene>
    <name evidence="5" type="ORF">EV645_3030</name>
</gene>
<organism evidence="5 6">
    <name type="scientific">Kribbella rubisoli</name>
    <dbReference type="NCBI Taxonomy" id="3075929"/>
    <lineage>
        <taxon>Bacteria</taxon>
        <taxon>Bacillati</taxon>
        <taxon>Actinomycetota</taxon>
        <taxon>Actinomycetes</taxon>
        <taxon>Propionibacteriales</taxon>
        <taxon>Kribbellaceae</taxon>
        <taxon>Kribbella</taxon>
    </lineage>
</organism>
<evidence type="ECO:0000256" key="1">
    <source>
        <dbReference type="ARBA" id="ARBA00006754"/>
    </source>
</evidence>
<accession>A0A4Q7WY08</accession>
<dbReference type="Pfam" id="PF05651">
    <property type="entry name" value="Diacid_rec"/>
    <property type="match status" value="1"/>
</dbReference>
<dbReference type="PANTHER" id="PTHR33744:SF15">
    <property type="entry name" value="CARBOHYDRATE DIACID REGULATOR"/>
    <property type="match status" value="1"/>
</dbReference>
<evidence type="ECO:0000259" key="2">
    <source>
        <dbReference type="Pfam" id="PF05651"/>
    </source>
</evidence>
<feature type="domain" description="Putative sugar diacid recognition" evidence="2">
    <location>
        <begin position="2"/>
        <end position="134"/>
    </location>
</feature>
<dbReference type="SUPFAM" id="SSF46689">
    <property type="entry name" value="Homeodomain-like"/>
    <property type="match status" value="1"/>
</dbReference>
<keyword evidence="6" id="KW-1185">Reference proteome</keyword>
<evidence type="ECO:0000313" key="5">
    <source>
        <dbReference type="EMBL" id="RZU15492.1"/>
    </source>
</evidence>